<dbReference type="InterPro" id="IPR020845">
    <property type="entry name" value="AMP-binding_CS"/>
</dbReference>
<feature type="domain" description="AMP-dependent synthetase/ligase" evidence="5">
    <location>
        <begin position="37"/>
        <end position="396"/>
    </location>
</feature>
<evidence type="ECO:0000256" key="4">
    <source>
        <dbReference type="ARBA" id="ARBA00023098"/>
    </source>
</evidence>
<dbReference type="FunFam" id="3.30.300.30:FF:000008">
    <property type="entry name" value="2,3-dihydroxybenzoate-AMP ligase"/>
    <property type="match status" value="1"/>
</dbReference>
<dbReference type="EMBL" id="PPFX01000012">
    <property type="protein sequence ID" value="PNU20498.1"/>
    <property type="molecule type" value="Genomic_DNA"/>
</dbReference>
<evidence type="ECO:0000313" key="8">
    <source>
        <dbReference type="Proteomes" id="UP000236340"/>
    </source>
</evidence>
<dbReference type="InterPro" id="IPR042099">
    <property type="entry name" value="ANL_N_sf"/>
</dbReference>
<name>A0A2K2HB02_9BACT</name>
<evidence type="ECO:0000256" key="3">
    <source>
        <dbReference type="ARBA" id="ARBA00022832"/>
    </source>
</evidence>
<evidence type="ECO:0000256" key="2">
    <source>
        <dbReference type="ARBA" id="ARBA00022598"/>
    </source>
</evidence>
<dbReference type="OrthoDB" id="5483897at2"/>
<dbReference type="InterPro" id="IPR000873">
    <property type="entry name" value="AMP-dep_synth/lig_dom"/>
</dbReference>
<dbReference type="Proteomes" id="UP000236340">
    <property type="component" value="Unassembled WGS sequence"/>
</dbReference>
<comment type="similarity">
    <text evidence="1">Belongs to the ATP-dependent AMP-binding enzyme family.</text>
</comment>
<dbReference type="AlphaFoldDB" id="A0A2K2HB02"/>
<dbReference type="GO" id="GO:0016874">
    <property type="term" value="F:ligase activity"/>
    <property type="evidence" value="ECO:0007669"/>
    <property type="project" value="UniProtKB-KW"/>
</dbReference>
<dbReference type="Pfam" id="PF13193">
    <property type="entry name" value="AMP-binding_C"/>
    <property type="match status" value="1"/>
</dbReference>
<feature type="domain" description="AMP-binding enzyme C-terminal" evidence="6">
    <location>
        <begin position="447"/>
        <end position="521"/>
    </location>
</feature>
<dbReference type="RefSeq" id="WP_103115084.1">
    <property type="nucleotide sequence ID" value="NZ_PPFX01000012.1"/>
</dbReference>
<organism evidence="7 8">
    <name type="scientific">Geothermobacter hydrogeniphilus</name>
    <dbReference type="NCBI Taxonomy" id="1969733"/>
    <lineage>
        <taxon>Bacteria</taxon>
        <taxon>Pseudomonadati</taxon>
        <taxon>Thermodesulfobacteriota</taxon>
        <taxon>Desulfuromonadia</taxon>
        <taxon>Desulfuromonadales</taxon>
        <taxon>Geothermobacteraceae</taxon>
        <taxon>Geothermobacter</taxon>
    </lineage>
</organism>
<dbReference type="Gene3D" id="3.40.50.12780">
    <property type="entry name" value="N-terminal domain of ligase-like"/>
    <property type="match status" value="1"/>
</dbReference>
<dbReference type="SUPFAM" id="SSF56801">
    <property type="entry name" value="Acetyl-CoA synthetase-like"/>
    <property type="match status" value="1"/>
</dbReference>
<sequence>MKATMMNAPLTLGHILERAGTLFAATEIVSRMPDRSLHRYTYGDFYRRARQLAEALSGAGLKRGERVGTLMWSHHAHLEAYFGIPVAGGVLHTLNLRLSPEEIAYIVNHAEDRFLIVDDVLLPLLEKFRGQIDVERIFVVPLTGQAVPAGYESYEELLSSASGHFTPPEMEENEPCGMCYTSGTTGRPKGVVYSHRSSVLHSLVTALPDLMNLSCSKTVLPVVPMFHANAWGIPYAATNVGARQVFPGPHLDAESLLDLFAGERVTQTAGVPTIWLNILETLQQNPGRWQLIPGMEMIVGGSAPPESMIRAFAELGLEVIHAWGMTETSPVASFSRLKPHLEKCSAEERFACRAKQGMPVPLVDLRIAGEKEPVAWDGRSVGEIQVRGPWITAGYHKQPVTEERFTVDGWLRTGDVGHCDPEGYVQLTDRTKDLIKSGGEWISSVALENAIMGHPAVREAAVIAVPHPKWGERPLAVVALKDGTEADGEAICSHLAESFPRWQLPDGCAFVESIPRTSTGKFFKAKLREQYADWGSVPSLSTDSG</sequence>
<dbReference type="InterPro" id="IPR045851">
    <property type="entry name" value="AMP-bd_C_sf"/>
</dbReference>
<dbReference type="PANTHER" id="PTHR43859">
    <property type="entry name" value="ACYL-ACTIVATING ENZYME"/>
    <property type="match status" value="1"/>
</dbReference>
<dbReference type="NCBIfam" id="NF004837">
    <property type="entry name" value="PRK06187.1"/>
    <property type="match status" value="1"/>
</dbReference>
<dbReference type="Gene3D" id="3.30.300.30">
    <property type="match status" value="1"/>
</dbReference>
<keyword evidence="3" id="KW-0276">Fatty acid metabolism</keyword>
<dbReference type="PROSITE" id="PS00455">
    <property type="entry name" value="AMP_BINDING"/>
    <property type="match status" value="1"/>
</dbReference>
<reference evidence="7 8" key="1">
    <citation type="journal article" date="2018" name="Genome Announc.">
        <title>Genome Sequence of Geothermobacter sp. HR-1 Iron Reducer from the Loihi Seamount.</title>
        <authorList>
            <person name="Smith H."/>
            <person name="Abuyen K."/>
            <person name="Tremblay J."/>
            <person name="Savalia P."/>
            <person name="Perez-Rodriguez I."/>
            <person name="Emerson D."/>
            <person name="Tully B."/>
            <person name="Amend J."/>
        </authorList>
    </citation>
    <scope>NUCLEOTIDE SEQUENCE [LARGE SCALE GENOMIC DNA]</scope>
    <source>
        <strain evidence="7 8">HR-1</strain>
    </source>
</reference>
<evidence type="ECO:0000259" key="6">
    <source>
        <dbReference type="Pfam" id="PF13193"/>
    </source>
</evidence>
<keyword evidence="4" id="KW-0443">Lipid metabolism</keyword>
<dbReference type="GO" id="GO:0006631">
    <property type="term" value="P:fatty acid metabolic process"/>
    <property type="evidence" value="ECO:0007669"/>
    <property type="project" value="UniProtKB-KW"/>
</dbReference>
<gene>
    <name evidence="7" type="ORF">C2E25_07200</name>
</gene>
<dbReference type="InterPro" id="IPR025110">
    <property type="entry name" value="AMP-bd_C"/>
</dbReference>
<evidence type="ECO:0000256" key="1">
    <source>
        <dbReference type="ARBA" id="ARBA00006432"/>
    </source>
</evidence>
<comment type="caution">
    <text evidence="7">The sequence shown here is derived from an EMBL/GenBank/DDBJ whole genome shotgun (WGS) entry which is preliminary data.</text>
</comment>
<evidence type="ECO:0000259" key="5">
    <source>
        <dbReference type="Pfam" id="PF00501"/>
    </source>
</evidence>
<dbReference type="Pfam" id="PF00501">
    <property type="entry name" value="AMP-binding"/>
    <property type="match status" value="1"/>
</dbReference>
<keyword evidence="2 7" id="KW-0436">Ligase</keyword>
<proteinExistence type="inferred from homology"/>
<dbReference type="CDD" id="cd12119">
    <property type="entry name" value="ttLC_FACS_AlkK_like"/>
    <property type="match status" value="1"/>
</dbReference>
<accession>A0A2K2HB02</accession>
<protein>
    <submittedName>
        <fullName evidence="7">Long-chain fatty acid--CoA ligase</fullName>
    </submittedName>
</protein>
<dbReference type="PANTHER" id="PTHR43859:SF4">
    <property type="entry name" value="BUTANOATE--COA LIGASE AAE1-RELATED"/>
    <property type="match status" value="1"/>
</dbReference>
<evidence type="ECO:0000313" key="7">
    <source>
        <dbReference type="EMBL" id="PNU20498.1"/>
    </source>
</evidence>